<protein>
    <submittedName>
        <fullName evidence="2">Uncharacterized protein</fullName>
    </submittedName>
</protein>
<proteinExistence type="predicted"/>
<organism evidence="2 3">
    <name type="scientific">Senna tora</name>
    <dbReference type="NCBI Taxonomy" id="362788"/>
    <lineage>
        <taxon>Eukaryota</taxon>
        <taxon>Viridiplantae</taxon>
        <taxon>Streptophyta</taxon>
        <taxon>Embryophyta</taxon>
        <taxon>Tracheophyta</taxon>
        <taxon>Spermatophyta</taxon>
        <taxon>Magnoliopsida</taxon>
        <taxon>eudicotyledons</taxon>
        <taxon>Gunneridae</taxon>
        <taxon>Pentapetalae</taxon>
        <taxon>rosids</taxon>
        <taxon>fabids</taxon>
        <taxon>Fabales</taxon>
        <taxon>Fabaceae</taxon>
        <taxon>Caesalpinioideae</taxon>
        <taxon>Cassia clade</taxon>
        <taxon>Senna</taxon>
    </lineage>
</organism>
<sequence>MFNAGSGRNIENGVLMIFTLHGKGFDWLDPRGPPLTGESRRPAPPCTDGRIRRLAPPCNALVDHRKTDARGTAPRCAVALATVDQLAGQWGS</sequence>
<dbReference type="AlphaFoldDB" id="A0A834SG50"/>
<comment type="caution">
    <text evidence="2">The sequence shown here is derived from an EMBL/GenBank/DDBJ whole genome shotgun (WGS) entry which is preliminary data.</text>
</comment>
<evidence type="ECO:0000256" key="1">
    <source>
        <dbReference type="SAM" id="MobiDB-lite"/>
    </source>
</evidence>
<evidence type="ECO:0000313" key="2">
    <source>
        <dbReference type="EMBL" id="KAF7802601.1"/>
    </source>
</evidence>
<dbReference type="EMBL" id="JAAIUW010000013">
    <property type="protein sequence ID" value="KAF7802601.1"/>
    <property type="molecule type" value="Genomic_DNA"/>
</dbReference>
<evidence type="ECO:0000313" key="3">
    <source>
        <dbReference type="Proteomes" id="UP000634136"/>
    </source>
</evidence>
<reference evidence="2" key="1">
    <citation type="submission" date="2020-09" db="EMBL/GenBank/DDBJ databases">
        <title>Genome-Enabled Discovery of Anthraquinone Biosynthesis in Senna tora.</title>
        <authorList>
            <person name="Kang S.-H."/>
            <person name="Pandey R.P."/>
            <person name="Lee C.-M."/>
            <person name="Sim J.-S."/>
            <person name="Jeong J.-T."/>
            <person name="Choi B.-S."/>
            <person name="Jung M."/>
            <person name="Ginzburg D."/>
            <person name="Zhao K."/>
            <person name="Won S.Y."/>
            <person name="Oh T.-J."/>
            <person name="Yu Y."/>
            <person name="Kim N.-H."/>
            <person name="Lee O.R."/>
            <person name="Lee T.-H."/>
            <person name="Bashyal P."/>
            <person name="Kim T.-S."/>
            <person name="Lee W.-H."/>
            <person name="Kawkins C."/>
            <person name="Kim C.-K."/>
            <person name="Kim J.S."/>
            <person name="Ahn B.O."/>
            <person name="Rhee S.Y."/>
            <person name="Sohng J.K."/>
        </authorList>
    </citation>
    <scope>NUCLEOTIDE SEQUENCE</scope>
    <source>
        <tissue evidence="2">Leaf</tissue>
    </source>
</reference>
<keyword evidence="3" id="KW-1185">Reference proteome</keyword>
<feature type="region of interest" description="Disordered" evidence="1">
    <location>
        <begin position="31"/>
        <end position="50"/>
    </location>
</feature>
<dbReference type="Proteomes" id="UP000634136">
    <property type="component" value="Unassembled WGS sequence"/>
</dbReference>
<gene>
    <name evidence="2" type="ORF">G2W53_041712</name>
</gene>
<name>A0A834SG50_9FABA</name>
<accession>A0A834SG50</accession>